<protein>
    <submittedName>
        <fullName evidence="3">ABC transporter substrate-binding protein</fullName>
    </submittedName>
</protein>
<keyword evidence="1 2" id="KW-0732">Signal</keyword>
<name>A0ABV7ZTY9_9GAMM</name>
<evidence type="ECO:0000256" key="2">
    <source>
        <dbReference type="SAM" id="SignalP"/>
    </source>
</evidence>
<dbReference type="EMBL" id="JBHRYR010000002">
    <property type="protein sequence ID" value="MFC3852023.1"/>
    <property type="molecule type" value="Genomic_DNA"/>
</dbReference>
<dbReference type="Pfam" id="PF13343">
    <property type="entry name" value="SBP_bac_6"/>
    <property type="match status" value="1"/>
</dbReference>
<evidence type="ECO:0000313" key="4">
    <source>
        <dbReference type="Proteomes" id="UP001595617"/>
    </source>
</evidence>
<feature type="signal peptide" evidence="2">
    <location>
        <begin position="1"/>
        <end position="21"/>
    </location>
</feature>
<organism evidence="3 4">
    <name type="scientific">Saccharospirillum mangrovi</name>
    <dbReference type="NCBI Taxonomy" id="2161747"/>
    <lineage>
        <taxon>Bacteria</taxon>
        <taxon>Pseudomonadati</taxon>
        <taxon>Pseudomonadota</taxon>
        <taxon>Gammaproteobacteria</taxon>
        <taxon>Oceanospirillales</taxon>
        <taxon>Saccharospirillaceae</taxon>
        <taxon>Saccharospirillum</taxon>
    </lineage>
</organism>
<dbReference type="CDD" id="cd13547">
    <property type="entry name" value="PBP2_Fbp_like_2"/>
    <property type="match status" value="1"/>
</dbReference>
<dbReference type="PANTHER" id="PTHR30006">
    <property type="entry name" value="THIAMINE-BINDING PERIPLASMIC PROTEIN-RELATED"/>
    <property type="match status" value="1"/>
</dbReference>
<accession>A0ABV7ZTY9</accession>
<keyword evidence="4" id="KW-1185">Reference proteome</keyword>
<dbReference type="PANTHER" id="PTHR30006:SF2">
    <property type="entry name" value="ABC TRANSPORTER SUBSTRATE-BINDING PROTEIN"/>
    <property type="match status" value="1"/>
</dbReference>
<evidence type="ECO:0000256" key="1">
    <source>
        <dbReference type="ARBA" id="ARBA00022729"/>
    </source>
</evidence>
<comment type="caution">
    <text evidence="3">The sequence shown here is derived from an EMBL/GenBank/DDBJ whole genome shotgun (WGS) entry which is preliminary data.</text>
</comment>
<feature type="chain" id="PRO_5046280149" evidence="2">
    <location>
        <begin position="22"/>
        <end position="323"/>
    </location>
</feature>
<sequence>MIRSKMLIASVLSVLMPLASATTITLYTSQPNVDAQLTVDAFHAANPDIKVEWVRDGTTQLMTKLRAELNSGVVRPDVLLIADSISMESLLADGHLHPYLSPYRTAYDDSLFHPNGYYYGTKLITTGIVRHQRAPQNPRDWSDLVKPEYRNQVVMPSPLFSGAALIHMATLTDDPSLGWEYYEALHENQVMAQGGNGGVLTAVAAGTKPYGVIVDFLAIREANKGSPIEFIFPESGVTMVTEPVAIMEESKNKQAAQRFVDFLLSPEGQQLVLNQGYLPGHSDIPPPAGFPARDSIKLMAFDAERTLRNEEINKERFTAIFER</sequence>
<proteinExistence type="predicted"/>
<dbReference type="InterPro" id="IPR026045">
    <property type="entry name" value="Ferric-bd"/>
</dbReference>
<dbReference type="RefSeq" id="WP_380693686.1">
    <property type="nucleotide sequence ID" value="NZ_JBHRYR010000002.1"/>
</dbReference>
<dbReference type="Gene3D" id="3.40.190.10">
    <property type="entry name" value="Periplasmic binding protein-like II"/>
    <property type="match status" value="2"/>
</dbReference>
<gene>
    <name evidence="3" type="ORF">ACFOOG_04165</name>
</gene>
<evidence type="ECO:0000313" key="3">
    <source>
        <dbReference type="EMBL" id="MFC3852023.1"/>
    </source>
</evidence>
<dbReference type="PIRSF" id="PIRSF002825">
    <property type="entry name" value="CfbpA"/>
    <property type="match status" value="1"/>
</dbReference>
<reference evidence="4" key="1">
    <citation type="journal article" date="2019" name="Int. J. Syst. Evol. Microbiol.">
        <title>The Global Catalogue of Microorganisms (GCM) 10K type strain sequencing project: providing services to taxonomists for standard genome sequencing and annotation.</title>
        <authorList>
            <consortium name="The Broad Institute Genomics Platform"/>
            <consortium name="The Broad Institute Genome Sequencing Center for Infectious Disease"/>
            <person name="Wu L."/>
            <person name="Ma J."/>
        </authorList>
    </citation>
    <scope>NUCLEOTIDE SEQUENCE [LARGE SCALE GENOMIC DNA]</scope>
    <source>
        <strain evidence="4">IBRC 10765</strain>
    </source>
</reference>
<dbReference type="SUPFAM" id="SSF53850">
    <property type="entry name" value="Periplasmic binding protein-like II"/>
    <property type="match status" value="1"/>
</dbReference>
<dbReference type="Proteomes" id="UP001595617">
    <property type="component" value="Unassembled WGS sequence"/>
</dbReference>